<evidence type="ECO:0000313" key="3">
    <source>
        <dbReference type="Proteomes" id="UP001642360"/>
    </source>
</evidence>
<comment type="caution">
    <text evidence="2">The sequence shown here is derived from an EMBL/GenBank/DDBJ whole genome shotgun (WGS) entry which is preliminary data.</text>
</comment>
<feature type="compositionally biased region" description="Low complexity" evidence="1">
    <location>
        <begin position="40"/>
        <end position="67"/>
    </location>
</feature>
<dbReference type="AlphaFoldDB" id="A0ABC8S6A3"/>
<feature type="compositionally biased region" description="Polar residues" evidence="1">
    <location>
        <begin position="25"/>
        <end position="38"/>
    </location>
</feature>
<keyword evidence="3" id="KW-1185">Reference proteome</keyword>
<reference evidence="2 3" key="1">
    <citation type="submission" date="2024-02" db="EMBL/GenBank/DDBJ databases">
        <authorList>
            <person name="Vignale AGUSTIN F."/>
            <person name="Sosa J E."/>
            <person name="Modenutti C."/>
        </authorList>
    </citation>
    <scope>NUCLEOTIDE SEQUENCE [LARGE SCALE GENOMIC DNA]</scope>
</reference>
<evidence type="ECO:0000313" key="2">
    <source>
        <dbReference type="EMBL" id="CAK9152350.1"/>
    </source>
</evidence>
<sequence>MKRKESCNEGGPSKKKKCNHPLSVDPSSIVNPTSTNPIDPSFNTSSSPNPNPNPASSSNPNPTSSSNEDISFFNDDCKHRYDNCFYNRPLLLERGVVLDELKDVGLDVIFALHRWNSSVHIKKMDKTYNTLVKIFYSNLHDIDKVNHKFKSLVRKSLGKEKNKKTQPQQPQVEIQNEVAPEDNIATQAIPNSSTSGLPSLDERLSIYASVMIRMGRMMEEFGNTQNEIKESLK</sequence>
<dbReference type="Proteomes" id="UP001642360">
    <property type="component" value="Unassembled WGS sequence"/>
</dbReference>
<gene>
    <name evidence="2" type="ORF">ILEXP_LOCUS20572</name>
</gene>
<protein>
    <submittedName>
        <fullName evidence="2">Uncharacterized protein</fullName>
    </submittedName>
</protein>
<proteinExistence type="predicted"/>
<name>A0ABC8S6A3_9AQUA</name>
<dbReference type="EMBL" id="CAUOFW020002269">
    <property type="protein sequence ID" value="CAK9152350.1"/>
    <property type="molecule type" value="Genomic_DNA"/>
</dbReference>
<evidence type="ECO:0000256" key="1">
    <source>
        <dbReference type="SAM" id="MobiDB-lite"/>
    </source>
</evidence>
<accession>A0ABC8S6A3</accession>
<organism evidence="2 3">
    <name type="scientific">Ilex paraguariensis</name>
    <name type="common">yerba mate</name>
    <dbReference type="NCBI Taxonomy" id="185542"/>
    <lineage>
        <taxon>Eukaryota</taxon>
        <taxon>Viridiplantae</taxon>
        <taxon>Streptophyta</taxon>
        <taxon>Embryophyta</taxon>
        <taxon>Tracheophyta</taxon>
        <taxon>Spermatophyta</taxon>
        <taxon>Magnoliopsida</taxon>
        <taxon>eudicotyledons</taxon>
        <taxon>Gunneridae</taxon>
        <taxon>Pentapetalae</taxon>
        <taxon>asterids</taxon>
        <taxon>campanulids</taxon>
        <taxon>Aquifoliales</taxon>
        <taxon>Aquifoliaceae</taxon>
        <taxon>Ilex</taxon>
    </lineage>
</organism>
<feature type="non-terminal residue" evidence="2">
    <location>
        <position position="233"/>
    </location>
</feature>
<feature type="region of interest" description="Disordered" evidence="1">
    <location>
        <begin position="1"/>
        <end position="69"/>
    </location>
</feature>